<comment type="cofactor">
    <cofactor evidence="8">
        <name>(R)-lipoate</name>
        <dbReference type="ChEBI" id="CHEBI:83088"/>
    </cofactor>
    <text evidence="8">Binds 1 lipoyl cofactor covalently.</text>
</comment>
<keyword evidence="5 8" id="KW-0012">Acyltransferase</keyword>
<dbReference type="SUPFAM" id="SSF52777">
    <property type="entry name" value="CoA-dependent acyltransferases"/>
    <property type="match status" value="1"/>
</dbReference>
<dbReference type="Gene3D" id="3.30.559.10">
    <property type="entry name" value="Chloramphenicol acetyltransferase-like domain"/>
    <property type="match status" value="1"/>
</dbReference>
<dbReference type="InterPro" id="IPR011053">
    <property type="entry name" value="Single_hybrid_motif"/>
</dbReference>
<evidence type="ECO:0000313" key="13">
    <source>
        <dbReference type="Proteomes" id="UP000001989"/>
    </source>
</evidence>
<feature type="region of interest" description="Disordered" evidence="9">
    <location>
        <begin position="148"/>
        <end position="167"/>
    </location>
</feature>
<dbReference type="Gene3D" id="4.10.320.10">
    <property type="entry name" value="E3-binding domain"/>
    <property type="match status" value="1"/>
</dbReference>
<dbReference type="PROSITE" id="PS50968">
    <property type="entry name" value="BIOTINYL_LIPOYL"/>
    <property type="match status" value="1"/>
</dbReference>
<dbReference type="GO" id="GO:0045254">
    <property type="term" value="C:pyruvate dehydrogenase complex"/>
    <property type="evidence" value="ECO:0007669"/>
    <property type="project" value="UniProtKB-UniRule"/>
</dbReference>
<evidence type="ECO:0000313" key="12">
    <source>
        <dbReference type="EMBL" id="ABQ67732.1"/>
    </source>
</evidence>
<proteinExistence type="inferred from homology"/>
<dbReference type="GO" id="GO:0004742">
    <property type="term" value="F:dihydrolipoyllysine-residue acetyltransferase activity"/>
    <property type="evidence" value="ECO:0007669"/>
    <property type="project" value="UniProtKB-UniRule"/>
</dbReference>
<dbReference type="InterPro" id="IPR006257">
    <property type="entry name" value="LAT1"/>
</dbReference>
<dbReference type="PANTHER" id="PTHR23151">
    <property type="entry name" value="DIHYDROLIPOAMIDE ACETYL/SUCCINYL-TRANSFERASE-RELATED"/>
    <property type="match status" value="1"/>
</dbReference>
<dbReference type="InterPro" id="IPR004167">
    <property type="entry name" value="PSBD"/>
</dbReference>
<organism evidence="12 13">
    <name type="scientific">Rhizorhabdus wittichii (strain DSM 6014 / CCUG 31198 / JCM 15750 / NBRC 105917 / EY 4224 / RW1)</name>
    <name type="common">Sphingomonas wittichii</name>
    <dbReference type="NCBI Taxonomy" id="392499"/>
    <lineage>
        <taxon>Bacteria</taxon>
        <taxon>Pseudomonadati</taxon>
        <taxon>Pseudomonadota</taxon>
        <taxon>Alphaproteobacteria</taxon>
        <taxon>Sphingomonadales</taxon>
        <taxon>Sphingomonadaceae</taxon>
        <taxon>Rhizorhabdus</taxon>
    </lineage>
</organism>
<accession>A0A9J9HA64</accession>
<dbReference type="InterPro" id="IPR000089">
    <property type="entry name" value="Biotin_lipoyl"/>
</dbReference>
<evidence type="ECO:0000256" key="8">
    <source>
        <dbReference type="RuleBase" id="RU361137"/>
    </source>
</evidence>
<dbReference type="Pfam" id="PF00364">
    <property type="entry name" value="Biotin_lipoyl"/>
    <property type="match status" value="1"/>
</dbReference>
<dbReference type="InterPro" id="IPR045257">
    <property type="entry name" value="E2/Pdx1"/>
</dbReference>
<dbReference type="InterPro" id="IPR003016">
    <property type="entry name" value="2-oxoA_DH_lipoyl-BS"/>
</dbReference>
<dbReference type="PANTHER" id="PTHR23151:SF90">
    <property type="entry name" value="DIHYDROLIPOYLLYSINE-RESIDUE ACETYLTRANSFERASE COMPONENT OF PYRUVATE DEHYDROGENASE COMPLEX, MITOCHONDRIAL-RELATED"/>
    <property type="match status" value="1"/>
</dbReference>
<evidence type="ECO:0000256" key="5">
    <source>
        <dbReference type="ARBA" id="ARBA00023315"/>
    </source>
</evidence>
<dbReference type="CDD" id="cd06849">
    <property type="entry name" value="lipoyl_domain"/>
    <property type="match status" value="1"/>
</dbReference>
<evidence type="ECO:0000256" key="6">
    <source>
        <dbReference type="ARBA" id="ARBA00025211"/>
    </source>
</evidence>
<dbReference type="NCBIfam" id="TIGR01349">
    <property type="entry name" value="PDHac_trf_mito"/>
    <property type="match status" value="1"/>
</dbReference>
<dbReference type="InterPro" id="IPR001078">
    <property type="entry name" value="2-oxoacid_DH_actylTfrase"/>
</dbReference>
<evidence type="ECO:0000259" key="11">
    <source>
        <dbReference type="PROSITE" id="PS51826"/>
    </source>
</evidence>
<evidence type="ECO:0000256" key="9">
    <source>
        <dbReference type="SAM" id="MobiDB-lite"/>
    </source>
</evidence>
<sequence length="443" mass="45193">MPIELKMPALSPTMEEGTLAKWLVKEGDAVKSGDLLAEIETDKATMEFEAVDEGTIAKLVVGEGTEGVKVGSVIALIQGEDEDAAPKAAPKVEAAPKPEPKPAPAPKAEAPAPKAEAPARPAAPAAAPAASGDRVKASPLARRLAQAQGVDLAQVSGTGPGGRVVKADLDGAPKAAAAPAQAPAAAAAAAPAPTAAPAAAPKPAAAPAPAGPDEIPHEVVKLSNMRKVIARRLTESMQQSPHIFLTVDIRLDPLLKLRGELNASLEARGVKLSVNDLLIKALAAALMDVPDCNVSFAGDTLIQYKRADISVAVAIPGGLITPIIKGADTKSVGAIATEAKDLAQRAKEGKLQPHEYQGGTASISNMGMFGIKQFTAVINPPQAMIMAVGAGEKRPYVVDDALATATVMSATGSFDHRAIDGAVGAQLMQAFKRLVENPLGLLA</sequence>
<comment type="subunit">
    <text evidence="2">Forms a 24-polypeptide structural core with octahedral symmetry.</text>
</comment>
<name>A0A9J9HA64_RHIWR</name>
<comment type="function">
    <text evidence="6">The pyruvate dehydrogenase complex catalyzes the overall conversion of pyruvate to acetyl-CoA and CO(2). It contains multiple copies of three enzymatic components: pyruvate dehydrogenase (E1), dihydrolipoamide acetyltransferase (E2) and lipoamide dehydrogenase (E3).</text>
</comment>
<keyword evidence="3 8" id="KW-0808">Transferase</keyword>
<evidence type="ECO:0000256" key="7">
    <source>
        <dbReference type="ARBA" id="ARBA00048370"/>
    </source>
</evidence>
<dbReference type="InterPro" id="IPR023213">
    <property type="entry name" value="CAT-like_dom_sf"/>
</dbReference>
<dbReference type="OrthoDB" id="9805770at2"/>
<dbReference type="KEGG" id="swi:Swit_1367"/>
<keyword evidence="12" id="KW-0670">Pyruvate</keyword>
<keyword evidence="4 8" id="KW-0450">Lipoyl</keyword>
<dbReference type="EMBL" id="CP000699">
    <property type="protein sequence ID" value="ABQ67732.1"/>
    <property type="molecule type" value="Genomic_DNA"/>
</dbReference>
<dbReference type="GO" id="GO:0006086">
    <property type="term" value="P:pyruvate decarboxylation to acetyl-CoA"/>
    <property type="evidence" value="ECO:0007669"/>
    <property type="project" value="InterPro"/>
</dbReference>
<dbReference type="InterPro" id="IPR036625">
    <property type="entry name" value="E3-bd_dom_sf"/>
</dbReference>
<feature type="domain" description="Lipoyl-binding" evidence="10">
    <location>
        <begin position="2"/>
        <end position="78"/>
    </location>
</feature>
<feature type="region of interest" description="Disordered" evidence="9">
    <location>
        <begin position="81"/>
        <end position="142"/>
    </location>
</feature>
<dbReference type="PROSITE" id="PS00189">
    <property type="entry name" value="LIPOYL"/>
    <property type="match status" value="1"/>
</dbReference>
<dbReference type="Pfam" id="PF00198">
    <property type="entry name" value="2-oxoacid_dh"/>
    <property type="match status" value="1"/>
</dbReference>
<feature type="compositionally biased region" description="Low complexity" evidence="9">
    <location>
        <begin position="106"/>
        <end position="130"/>
    </location>
</feature>
<protein>
    <recommendedName>
        <fullName evidence="8">Acetyltransferase component of pyruvate dehydrogenase complex</fullName>
        <ecNumber evidence="8">2.3.1.12</ecNumber>
    </recommendedName>
</protein>
<gene>
    <name evidence="12" type="ordered locus">Swit_1367</name>
</gene>
<dbReference type="EC" id="2.3.1.12" evidence="8"/>
<dbReference type="SUPFAM" id="SSF51230">
    <property type="entry name" value="Single hybrid motif"/>
    <property type="match status" value="1"/>
</dbReference>
<comment type="similarity">
    <text evidence="1 8">Belongs to the 2-oxoacid dehydrogenase family.</text>
</comment>
<evidence type="ECO:0000259" key="10">
    <source>
        <dbReference type="PROSITE" id="PS50968"/>
    </source>
</evidence>
<keyword evidence="13" id="KW-1185">Reference proteome</keyword>
<dbReference type="Gene3D" id="2.40.50.100">
    <property type="match status" value="1"/>
</dbReference>
<dbReference type="Pfam" id="PF02817">
    <property type="entry name" value="E3_binding"/>
    <property type="match status" value="1"/>
</dbReference>
<dbReference type="Proteomes" id="UP000001989">
    <property type="component" value="Chromosome"/>
</dbReference>
<evidence type="ECO:0000256" key="2">
    <source>
        <dbReference type="ARBA" id="ARBA00011484"/>
    </source>
</evidence>
<dbReference type="AlphaFoldDB" id="A0A9J9HA64"/>
<evidence type="ECO:0000256" key="3">
    <source>
        <dbReference type="ARBA" id="ARBA00022679"/>
    </source>
</evidence>
<dbReference type="FunFam" id="2.40.50.100:FF:000010">
    <property type="entry name" value="Acetyltransferase component of pyruvate dehydrogenase complex"/>
    <property type="match status" value="1"/>
</dbReference>
<dbReference type="SUPFAM" id="SSF47005">
    <property type="entry name" value="Peripheral subunit-binding domain of 2-oxo acid dehydrogenase complex"/>
    <property type="match status" value="1"/>
</dbReference>
<feature type="domain" description="Peripheral subunit-binding (PSBD)" evidence="11">
    <location>
        <begin position="136"/>
        <end position="173"/>
    </location>
</feature>
<evidence type="ECO:0000256" key="4">
    <source>
        <dbReference type="ARBA" id="ARBA00022823"/>
    </source>
</evidence>
<evidence type="ECO:0000256" key="1">
    <source>
        <dbReference type="ARBA" id="ARBA00007317"/>
    </source>
</evidence>
<reference evidence="12 13" key="1">
    <citation type="journal article" date="2010" name="J. Bacteriol.">
        <title>Genome sequence of the dioxin-mineralizing bacterium Sphingomonas wittichii RW1.</title>
        <authorList>
            <person name="Miller T.R."/>
            <person name="Delcher A.L."/>
            <person name="Salzberg S.L."/>
            <person name="Saunders E."/>
            <person name="Detter J.C."/>
            <person name="Halden R.U."/>
        </authorList>
    </citation>
    <scope>NUCLEOTIDE SEQUENCE [LARGE SCALE GENOMIC DNA]</scope>
    <source>
        <strain evidence="13">DSM 6014 / CCUG 31198 / JCM 15750 / NBRC 105917 / EY 4224 / RW1</strain>
    </source>
</reference>
<comment type="catalytic activity">
    <reaction evidence="7 8">
        <text>N(6)-[(R)-dihydrolipoyl]-L-lysyl-[protein] + acetyl-CoA = N(6)-[(R)-S(8)-acetyldihydrolipoyl]-L-lysyl-[protein] + CoA</text>
        <dbReference type="Rhea" id="RHEA:17017"/>
        <dbReference type="Rhea" id="RHEA-COMP:10475"/>
        <dbReference type="Rhea" id="RHEA-COMP:10478"/>
        <dbReference type="ChEBI" id="CHEBI:57287"/>
        <dbReference type="ChEBI" id="CHEBI:57288"/>
        <dbReference type="ChEBI" id="CHEBI:83100"/>
        <dbReference type="ChEBI" id="CHEBI:83111"/>
        <dbReference type="EC" id="2.3.1.12"/>
    </reaction>
</comment>
<dbReference type="PROSITE" id="PS51826">
    <property type="entry name" value="PSBD"/>
    <property type="match status" value="1"/>
</dbReference>